<reference evidence="5" key="1">
    <citation type="journal article" date="2019" name="Sci. Rep.">
        <title>Draft genome of Tanacetum cinerariifolium, the natural source of mosquito coil.</title>
        <authorList>
            <person name="Yamashiro T."/>
            <person name="Shiraishi A."/>
            <person name="Satake H."/>
            <person name="Nakayama K."/>
        </authorList>
    </citation>
    <scope>NUCLEOTIDE SEQUENCE</scope>
</reference>
<dbReference type="SMART" id="SM00343">
    <property type="entry name" value="ZnF_C2HC"/>
    <property type="match status" value="1"/>
</dbReference>
<dbReference type="Gene3D" id="3.30.420.10">
    <property type="entry name" value="Ribonuclease H-like superfamily/Ribonuclease H"/>
    <property type="match status" value="1"/>
</dbReference>
<dbReference type="AlphaFoldDB" id="A0A6L2NUX0"/>
<feature type="compositionally biased region" description="Polar residues" evidence="2">
    <location>
        <begin position="446"/>
        <end position="473"/>
    </location>
</feature>
<protein>
    <submittedName>
        <fullName evidence="5">Retrovirus-related Pol polyprotein from transposon TNT 1-94</fullName>
    </submittedName>
</protein>
<evidence type="ECO:0000256" key="2">
    <source>
        <dbReference type="SAM" id="MobiDB-lite"/>
    </source>
</evidence>
<keyword evidence="1" id="KW-0862">Zinc</keyword>
<dbReference type="GO" id="GO:0008270">
    <property type="term" value="F:zinc ion binding"/>
    <property type="evidence" value="ECO:0007669"/>
    <property type="project" value="UniProtKB-KW"/>
</dbReference>
<dbReference type="Pfam" id="PF00098">
    <property type="entry name" value="zf-CCHC"/>
    <property type="match status" value="1"/>
</dbReference>
<evidence type="ECO:0000259" key="4">
    <source>
        <dbReference type="PROSITE" id="PS50994"/>
    </source>
</evidence>
<dbReference type="InterPro" id="IPR001878">
    <property type="entry name" value="Znf_CCHC"/>
</dbReference>
<dbReference type="GO" id="GO:0003676">
    <property type="term" value="F:nucleic acid binding"/>
    <property type="evidence" value="ECO:0007669"/>
    <property type="project" value="InterPro"/>
</dbReference>
<proteinExistence type="predicted"/>
<dbReference type="InterPro" id="IPR036397">
    <property type="entry name" value="RNaseH_sf"/>
</dbReference>
<keyword evidence="1" id="KW-0479">Metal-binding</keyword>
<feature type="domain" description="Integrase catalytic" evidence="4">
    <location>
        <begin position="600"/>
        <end position="716"/>
    </location>
</feature>
<sequence>MKYFESFATKKIQADFDLKATNIILQGLPSDIYSLVNHHRVAKDLWEKVQLLMQGTSLTKQEREHKLYDALDKFTHIKGESLHQYYLRFTQLINDMNIYKMKMEQFHVNTKFLNSLLPKWRETKFLCCWHFRTRANTSRIEGNYSGQQRVVKCFNCQREGHMARQCPKPKRKRDATWFREKVLLVEAQGNGKVLNEEELEFLVDPSIKKGPVTQSVITHNATYQANYLDAYDSDCDEISTAKAVLMANLSSFGSDVLSKIRPMLYDDNVIAKEANVISIADFRETMILEEERKSVCHNSIKNDIRKVKGKDIVANAAQMLNDATIALGMYKLGPVILAPKVSDNREAHEYYLKHTMKQAAILNEVVEQAKSRNPLDNASYSACMYAKLIQELLGYVRDTCPYIHKHGEKLVTGMPINKKKTIRFVETVTSSEKIPKVTNRPILFSTGVNPTTSASGSKSSGNTKSDRISQTPSSAKSLCFGCNECLFDANHAMCLIVHVNSMNVRAKSASMKNKKRKEWKPTGTNLYSLSIGDMMASSPICLLSKATKTKSWLWHHRLSHLNLDAINHLAIHGLVRGLPRLTFEKDHLCYACAMGKSKKQSHKPKSKDTNQERLYLLHMDLCGPMRVASINGKKYILIIVDNYSRFTWVKFLALKDEVPDFIIKFLKMIQVRLNATVKNIRTDNGTEFVNQTLHVYYEHVGISHETSVVRTLQQNGHELQCMTPATPSSRLVPNLPPSAPFVPPSRHEWDLVFQPVFDEFFPPPASIASPVLVEEPSALIESTESPS</sequence>
<gene>
    <name evidence="5" type="ORF">Tci_061884</name>
</gene>
<dbReference type="PANTHER" id="PTHR42648:SF18">
    <property type="entry name" value="RETROTRANSPOSON, UNCLASSIFIED-LIKE PROTEIN"/>
    <property type="match status" value="1"/>
</dbReference>
<dbReference type="EMBL" id="BKCJ010010064">
    <property type="protein sequence ID" value="GEU89906.1"/>
    <property type="molecule type" value="Genomic_DNA"/>
</dbReference>
<dbReference type="PROSITE" id="PS50994">
    <property type="entry name" value="INTEGRASE"/>
    <property type="match status" value="1"/>
</dbReference>
<dbReference type="Pfam" id="PF00665">
    <property type="entry name" value="rve"/>
    <property type="match status" value="1"/>
</dbReference>
<dbReference type="PANTHER" id="PTHR42648">
    <property type="entry name" value="TRANSPOSASE, PUTATIVE-RELATED"/>
    <property type="match status" value="1"/>
</dbReference>
<dbReference type="InterPro" id="IPR036875">
    <property type="entry name" value="Znf_CCHC_sf"/>
</dbReference>
<comment type="caution">
    <text evidence="5">The sequence shown here is derived from an EMBL/GenBank/DDBJ whole genome shotgun (WGS) entry which is preliminary data.</text>
</comment>
<dbReference type="InterPro" id="IPR001584">
    <property type="entry name" value="Integrase_cat-core"/>
</dbReference>
<dbReference type="InterPro" id="IPR039537">
    <property type="entry name" value="Retrotran_Ty1/copia-like"/>
</dbReference>
<dbReference type="Pfam" id="PF14223">
    <property type="entry name" value="Retrotran_gag_2"/>
    <property type="match status" value="1"/>
</dbReference>
<evidence type="ECO:0000313" key="5">
    <source>
        <dbReference type="EMBL" id="GEU89906.1"/>
    </source>
</evidence>
<name>A0A6L2NUX0_TANCI</name>
<evidence type="ECO:0000256" key="1">
    <source>
        <dbReference type="PROSITE-ProRule" id="PRU00047"/>
    </source>
</evidence>
<dbReference type="PROSITE" id="PS50158">
    <property type="entry name" value="ZF_CCHC"/>
    <property type="match status" value="1"/>
</dbReference>
<dbReference type="GO" id="GO:0015074">
    <property type="term" value="P:DNA integration"/>
    <property type="evidence" value="ECO:0007669"/>
    <property type="project" value="InterPro"/>
</dbReference>
<dbReference type="InterPro" id="IPR012337">
    <property type="entry name" value="RNaseH-like_sf"/>
</dbReference>
<keyword evidence="1" id="KW-0863">Zinc-finger</keyword>
<dbReference type="Pfam" id="PF13976">
    <property type="entry name" value="gag_pre-integrs"/>
    <property type="match status" value="1"/>
</dbReference>
<organism evidence="5">
    <name type="scientific">Tanacetum cinerariifolium</name>
    <name type="common">Dalmatian daisy</name>
    <name type="synonym">Chrysanthemum cinerariifolium</name>
    <dbReference type="NCBI Taxonomy" id="118510"/>
    <lineage>
        <taxon>Eukaryota</taxon>
        <taxon>Viridiplantae</taxon>
        <taxon>Streptophyta</taxon>
        <taxon>Embryophyta</taxon>
        <taxon>Tracheophyta</taxon>
        <taxon>Spermatophyta</taxon>
        <taxon>Magnoliopsida</taxon>
        <taxon>eudicotyledons</taxon>
        <taxon>Gunneridae</taxon>
        <taxon>Pentapetalae</taxon>
        <taxon>asterids</taxon>
        <taxon>campanulids</taxon>
        <taxon>Asterales</taxon>
        <taxon>Asteraceae</taxon>
        <taxon>Asteroideae</taxon>
        <taxon>Anthemideae</taxon>
        <taxon>Anthemidinae</taxon>
        <taxon>Tanacetum</taxon>
    </lineage>
</organism>
<dbReference type="SUPFAM" id="SSF57756">
    <property type="entry name" value="Retrovirus zinc finger-like domains"/>
    <property type="match status" value="1"/>
</dbReference>
<dbReference type="InterPro" id="IPR025724">
    <property type="entry name" value="GAG-pre-integrase_dom"/>
</dbReference>
<accession>A0A6L2NUX0</accession>
<feature type="region of interest" description="Disordered" evidence="2">
    <location>
        <begin position="445"/>
        <end position="473"/>
    </location>
</feature>
<dbReference type="SUPFAM" id="SSF53098">
    <property type="entry name" value="Ribonuclease H-like"/>
    <property type="match status" value="1"/>
</dbReference>
<feature type="domain" description="CCHC-type" evidence="3">
    <location>
        <begin position="152"/>
        <end position="168"/>
    </location>
</feature>
<evidence type="ECO:0000259" key="3">
    <source>
        <dbReference type="PROSITE" id="PS50158"/>
    </source>
</evidence>
<dbReference type="Gene3D" id="4.10.60.10">
    <property type="entry name" value="Zinc finger, CCHC-type"/>
    <property type="match status" value="1"/>
</dbReference>